<evidence type="ECO:0000256" key="3">
    <source>
        <dbReference type="ARBA" id="ARBA00023274"/>
    </source>
</evidence>
<gene>
    <name evidence="6" type="primary">rps18</name>
</gene>
<accession>A0A3G2QZS9</accession>
<evidence type="ECO:0000256" key="2">
    <source>
        <dbReference type="ARBA" id="ARBA00022980"/>
    </source>
</evidence>
<dbReference type="InterPro" id="IPR036870">
    <property type="entry name" value="Ribosomal_bS18_sf"/>
</dbReference>
<dbReference type="HAMAP" id="MF_00270">
    <property type="entry name" value="Ribosomal_bS18"/>
    <property type="match status" value="1"/>
</dbReference>
<evidence type="ECO:0000256" key="4">
    <source>
        <dbReference type="RuleBase" id="RU003910"/>
    </source>
</evidence>
<evidence type="ECO:0000256" key="1">
    <source>
        <dbReference type="ARBA" id="ARBA00005589"/>
    </source>
</evidence>
<dbReference type="NCBIfam" id="TIGR00165">
    <property type="entry name" value="S18"/>
    <property type="match status" value="1"/>
</dbReference>
<dbReference type="PRINTS" id="PR00974">
    <property type="entry name" value="RIBOSOMALS18"/>
</dbReference>
<reference evidence="6" key="1">
    <citation type="submission" date="2018-08" db="EMBL/GenBank/DDBJ databases">
        <title>Comparative Plastid Genomics of Synurophyceae: Evolutionary Evidence of Lateral Gene Transfer and Inverted Repeat Dynamics.</title>
        <authorList>
            <person name="Kim J.I."/>
            <person name="Shin H."/>
            <person name="Skaloud P."/>
            <person name="Jung J."/>
            <person name="Yoon H.S."/>
            <person name="Archibald J.M."/>
            <person name="Shin W."/>
        </authorList>
    </citation>
    <scope>NUCLEOTIDE SEQUENCE</scope>
    <source>
        <strain evidence="6">CCMP1781</strain>
    </source>
</reference>
<geneLocation type="plastid" evidence="6"/>
<keyword evidence="2 4" id="KW-0689">Ribosomal protein</keyword>
<name>A0A3G2QZS9_9STRA</name>
<dbReference type="EMBL" id="MH795132">
    <property type="protein sequence ID" value="AYO28650.1"/>
    <property type="molecule type" value="Genomic_DNA"/>
</dbReference>
<dbReference type="InterPro" id="IPR001648">
    <property type="entry name" value="Ribosomal_bS18"/>
</dbReference>
<dbReference type="AlphaFoldDB" id="A0A3G2QZS9"/>
<dbReference type="SUPFAM" id="SSF46911">
    <property type="entry name" value="Ribosomal protein S18"/>
    <property type="match status" value="1"/>
</dbReference>
<evidence type="ECO:0000313" key="6">
    <source>
        <dbReference type="EMBL" id="AYO28650.1"/>
    </source>
</evidence>
<dbReference type="GO" id="GO:0005763">
    <property type="term" value="C:mitochondrial small ribosomal subunit"/>
    <property type="evidence" value="ECO:0007669"/>
    <property type="project" value="TreeGrafter"/>
</dbReference>
<dbReference type="PANTHER" id="PTHR13479">
    <property type="entry name" value="30S RIBOSOMAL PROTEIN S18"/>
    <property type="match status" value="1"/>
</dbReference>
<keyword evidence="3 4" id="KW-0687">Ribonucleoprotein</keyword>
<dbReference type="GO" id="GO:0003735">
    <property type="term" value="F:structural constituent of ribosome"/>
    <property type="evidence" value="ECO:0007669"/>
    <property type="project" value="InterPro"/>
</dbReference>
<keyword evidence="6" id="KW-0934">Plastid</keyword>
<dbReference type="GO" id="GO:0070181">
    <property type="term" value="F:small ribosomal subunit rRNA binding"/>
    <property type="evidence" value="ECO:0007669"/>
    <property type="project" value="TreeGrafter"/>
</dbReference>
<organism evidence="6">
    <name type="scientific">Neotessella volvocina</name>
    <dbReference type="NCBI Taxonomy" id="52559"/>
    <lineage>
        <taxon>Eukaryota</taxon>
        <taxon>Sar</taxon>
        <taxon>Stramenopiles</taxon>
        <taxon>Ochrophyta</taxon>
        <taxon>Synurophyceae</taxon>
        <taxon>Synurales</taxon>
        <taxon>Neotessellaceae</taxon>
        <taxon>Neotessella</taxon>
    </lineage>
</organism>
<feature type="region of interest" description="Disordered" evidence="5">
    <location>
        <begin position="1"/>
        <end position="23"/>
    </location>
</feature>
<protein>
    <submittedName>
        <fullName evidence="6">Ribosomal protein S18</fullName>
    </submittedName>
</protein>
<dbReference type="PANTHER" id="PTHR13479:SF40">
    <property type="entry name" value="SMALL RIBOSOMAL SUBUNIT PROTEIN BS18M"/>
    <property type="match status" value="1"/>
</dbReference>
<dbReference type="GO" id="GO:0006412">
    <property type="term" value="P:translation"/>
    <property type="evidence" value="ECO:0007669"/>
    <property type="project" value="InterPro"/>
</dbReference>
<sequence>MSYFNPKQKRNNWNTDKKRTNWNQSLKSRNKINRPKKIKRRLQYLLVLRKFENTIDYKNIKLLKAFLTKYGKIRPRRKTRISVQNQKKVSKAIRKARALQVIPFTFNVKI</sequence>
<proteinExistence type="inferred from homology"/>
<dbReference type="Pfam" id="PF01084">
    <property type="entry name" value="Ribosomal_S18"/>
    <property type="match status" value="1"/>
</dbReference>
<evidence type="ECO:0000256" key="5">
    <source>
        <dbReference type="SAM" id="MobiDB-lite"/>
    </source>
</evidence>
<comment type="similarity">
    <text evidence="1 4">Belongs to the bacterial ribosomal protein bS18 family.</text>
</comment>
<dbReference type="Gene3D" id="4.10.640.10">
    <property type="entry name" value="Ribosomal protein S18"/>
    <property type="match status" value="1"/>
</dbReference>